<feature type="non-terminal residue" evidence="1">
    <location>
        <position position="1"/>
    </location>
</feature>
<dbReference type="EMBL" id="CACSLK010020742">
    <property type="protein sequence ID" value="CAA0821477.1"/>
    <property type="molecule type" value="Genomic_DNA"/>
</dbReference>
<gene>
    <name evidence="1" type="ORF">SHERM_19479</name>
</gene>
<dbReference type="AlphaFoldDB" id="A0A9N7RB41"/>
<dbReference type="Proteomes" id="UP001153555">
    <property type="component" value="Unassembled WGS sequence"/>
</dbReference>
<evidence type="ECO:0000313" key="2">
    <source>
        <dbReference type="Proteomes" id="UP001153555"/>
    </source>
</evidence>
<feature type="non-terminal residue" evidence="1">
    <location>
        <position position="98"/>
    </location>
</feature>
<organism evidence="1 2">
    <name type="scientific">Striga hermonthica</name>
    <name type="common">Purple witchweed</name>
    <name type="synonym">Buchnera hermonthica</name>
    <dbReference type="NCBI Taxonomy" id="68872"/>
    <lineage>
        <taxon>Eukaryota</taxon>
        <taxon>Viridiplantae</taxon>
        <taxon>Streptophyta</taxon>
        <taxon>Embryophyta</taxon>
        <taxon>Tracheophyta</taxon>
        <taxon>Spermatophyta</taxon>
        <taxon>Magnoliopsida</taxon>
        <taxon>eudicotyledons</taxon>
        <taxon>Gunneridae</taxon>
        <taxon>Pentapetalae</taxon>
        <taxon>asterids</taxon>
        <taxon>lamiids</taxon>
        <taxon>Lamiales</taxon>
        <taxon>Orobanchaceae</taxon>
        <taxon>Buchnereae</taxon>
        <taxon>Striga</taxon>
    </lineage>
</organism>
<evidence type="ECO:0000313" key="1">
    <source>
        <dbReference type="EMBL" id="CAA0821477.1"/>
    </source>
</evidence>
<name>A0A9N7RB41_STRHE</name>
<protein>
    <submittedName>
        <fullName evidence="1">Uncharacterized protein</fullName>
    </submittedName>
</protein>
<proteinExistence type="predicted"/>
<reference evidence="1" key="1">
    <citation type="submission" date="2019-12" db="EMBL/GenBank/DDBJ databases">
        <authorList>
            <person name="Scholes J."/>
        </authorList>
    </citation>
    <scope>NUCLEOTIDE SEQUENCE</scope>
</reference>
<accession>A0A9N7RB41</accession>
<sequence>GTLSRQNSLVSSESFRVIFGRGLDDIAILSCNGSIPSRFRGYRVDLREVYSVRRLYGISGQGSRHLSQSTSTCRLAKVDVLLKDGQTREDLLTIEYDP</sequence>
<keyword evidence="2" id="KW-1185">Reference proteome</keyword>
<comment type="caution">
    <text evidence="1">The sequence shown here is derived from an EMBL/GenBank/DDBJ whole genome shotgun (WGS) entry which is preliminary data.</text>
</comment>